<keyword evidence="11" id="KW-0406">Ion transport</keyword>
<dbReference type="OrthoDB" id="10054666at2759"/>
<gene>
    <name evidence="19" type="ORF">CLODIP_2_CD05563</name>
</gene>
<dbReference type="Pfam" id="PF08473">
    <property type="entry name" value="VGCC_alpha2"/>
    <property type="match status" value="1"/>
</dbReference>
<keyword evidence="12" id="KW-0472">Membrane</keyword>
<feature type="compositionally biased region" description="Acidic residues" evidence="16">
    <location>
        <begin position="1203"/>
        <end position="1225"/>
    </location>
</feature>
<evidence type="ECO:0000256" key="16">
    <source>
        <dbReference type="SAM" id="MobiDB-lite"/>
    </source>
</evidence>
<keyword evidence="9" id="KW-0851">Voltage-gated channel</keyword>
<dbReference type="Gene3D" id="3.30.450.20">
    <property type="entry name" value="PAS domain"/>
    <property type="match status" value="1"/>
</dbReference>
<dbReference type="SMART" id="SM00327">
    <property type="entry name" value="VWA"/>
    <property type="match status" value="1"/>
</dbReference>
<keyword evidence="8" id="KW-0106">Calcium</keyword>
<dbReference type="GO" id="GO:0046872">
    <property type="term" value="F:metal ion binding"/>
    <property type="evidence" value="ECO:0007669"/>
    <property type="project" value="UniProtKB-KW"/>
</dbReference>
<keyword evidence="4" id="KW-0107">Calcium channel</keyword>
<dbReference type="InterPro" id="IPR002035">
    <property type="entry name" value="VWF_A"/>
</dbReference>
<evidence type="ECO:0000256" key="1">
    <source>
        <dbReference type="ARBA" id="ARBA00004479"/>
    </source>
</evidence>
<evidence type="ECO:0000256" key="2">
    <source>
        <dbReference type="ARBA" id="ARBA00022448"/>
    </source>
</evidence>
<dbReference type="InterPro" id="IPR013680">
    <property type="entry name" value="VDCC_a2/dsu"/>
</dbReference>
<evidence type="ECO:0000313" key="19">
    <source>
        <dbReference type="EMBL" id="CAB3365530.1"/>
    </source>
</evidence>
<dbReference type="GO" id="GO:0005245">
    <property type="term" value="F:voltage-gated calcium channel activity"/>
    <property type="evidence" value="ECO:0007669"/>
    <property type="project" value="TreeGrafter"/>
</dbReference>
<evidence type="ECO:0000256" key="14">
    <source>
        <dbReference type="ARBA" id="ARBA00023180"/>
    </source>
</evidence>
<dbReference type="Proteomes" id="UP000494165">
    <property type="component" value="Unassembled WGS sequence"/>
</dbReference>
<evidence type="ECO:0000256" key="15">
    <source>
        <dbReference type="ARBA" id="ARBA00023303"/>
    </source>
</evidence>
<evidence type="ECO:0000256" key="12">
    <source>
        <dbReference type="ARBA" id="ARBA00023136"/>
    </source>
</evidence>
<accession>A0A8S1CJT2</accession>
<dbReference type="InterPro" id="IPR051173">
    <property type="entry name" value="Ca_channel_alpha-2/delta"/>
</dbReference>
<feature type="chain" id="PRO_5035903286" description="VWFA domain-containing protein" evidence="17">
    <location>
        <begin position="32"/>
        <end position="1340"/>
    </location>
</feature>
<organism evidence="19 20">
    <name type="scientific">Cloeon dipterum</name>
    <dbReference type="NCBI Taxonomy" id="197152"/>
    <lineage>
        <taxon>Eukaryota</taxon>
        <taxon>Metazoa</taxon>
        <taxon>Ecdysozoa</taxon>
        <taxon>Arthropoda</taxon>
        <taxon>Hexapoda</taxon>
        <taxon>Insecta</taxon>
        <taxon>Pterygota</taxon>
        <taxon>Palaeoptera</taxon>
        <taxon>Ephemeroptera</taxon>
        <taxon>Pisciforma</taxon>
        <taxon>Baetidae</taxon>
        <taxon>Cloeon</taxon>
    </lineage>
</organism>
<dbReference type="PANTHER" id="PTHR10166:SF31">
    <property type="entry name" value="CA[2+] CHANNEL MUSCLE-SPECIFIC ALPHA2_DELTA SUBUNIT, ISOFORM A"/>
    <property type="match status" value="1"/>
</dbReference>
<sequence>MVHIRKGGCGIPLLLLGLVVVCQHVVLPAEAAWHDQASPELVKQWAERLGKTLSDVSRKVTRVADIKKMYKQIGASIKKRDGETLVSEIKQNIEEMVQEKMDAVKCIMKWAEEESYVPTVRWEDLILEEEEDGDMFRYRSSKFSPLGDEEEFPQPTPEPPLNYTTGIAHYRKKVPLVYYQPLELEPDPHFFNIPVNTSFSTVHVPTNVFDRAPEVIEAIQWSKKLDPVFEANFRADPSLTWQYFGSAKGFMRTYPGMKWKMNDEVDLYDCRMQPWYISAVSCSKEVVILLDTSGSMTGMRFSIARLVAHSLLDTFTSNDFVTVLAFSDTVKTPIPCFQDMLIQATKENVQALKEAIDNVPIEGYGNFTIAFSAAFQLLESYRDGRGREGCESCNQAIMLITDGVPSNLTEVFETYNRFNETGEMQIPVRVFTYLLGKEVTNVREIQWMACLNRGWYTHMQSLEEVREEALRYLNVIARPMVLQGDQHPVVWSHAYADFQDRKVSQWLKEVMGQHMDRENELAYTQAEEDRRFVIGADHESIKTRKVQQFQLMTSVSIPVFDRFGNIRDNTSVSAELLGVAGLDVPLKMFLEKTKPYQIGVNGYAFLVTNNGYILMHPELKPVVQGFPRDNFNSVDLTEIEMVDDDTVEARQPNEDTLKLRNSMVAHEKGSILDIKIKFALDDQRRINVETRDFFYLPVNGTPFTLGLSLPPNYGTFSIDVGEKFRKLEKAGITSANYFHGTNWRVHPDWVYCRYLHDNIKNFTTPEERLMHFFKKKDNEEEKWKWFSDPLLPLDVESGEEDHSCGRRPVPEDYYYCDEDLVLGLLMEAKAINNWFGTDEWVLRDIMNEREPVEHFNITMRFVSTHAGLTRWQYVNAMSGTESRFGDFNNRAIDEDWYKATILLHEESPDSILFNVPFDAGADPDQTVTAFTAVYHQDGGHEVPAAVAGYKFPIHRLQQQLYKITETYASPSCTEKAGSTDLCGCASEDISCYLLDVNGYVVVSDEFNDTGRFFGDVAPDAMVALKKIGAYRQMVLFDYQATCINQTIVSSGAADLFLTPVRWVQGLLSYMAGQFLQVAVNNYMWSPVDAANSFYDDYGEEVSSKEAKDDDEDAARPVYTYTKVESDPCDKIRLLALVNMTSKDEPLVYEDPEPEILSFTTVEPVTEKNVESVTDDEAMQGDEPEKEVQEIEGGVDGEVKYETENVENEDNQEEDEEDLATEEPTEEPFVFRSRSLVAKRVPNTNLILVVVDNLNPEMDPGPERWDADPEVVSYQNESFPCYKLPINDLPRRRLEGCLSSHRLEAEIDKCGRATPSGASLGLGLLVLSLAISLLRVESLLF</sequence>
<dbReference type="Pfam" id="PF13519">
    <property type="entry name" value="VWA_2"/>
    <property type="match status" value="1"/>
</dbReference>
<keyword evidence="14" id="KW-0325">Glycoprotein</keyword>
<feature type="domain" description="VWFA" evidence="18">
    <location>
        <begin position="285"/>
        <end position="480"/>
    </location>
</feature>
<dbReference type="FunFam" id="3.40.50.410:FF:000095">
    <property type="entry name" value="Dihydropyridine-sensitive l-type calcium channel"/>
    <property type="match status" value="1"/>
</dbReference>
<evidence type="ECO:0000313" key="20">
    <source>
        <dbReference type="Proteomes" id="UP000494165"/>
    </source>
</evidence>
<evidence type="ECO:0000256" key="9">
    <source>
        <dbReference type="ARBA" id="ARBA00022882"/>
    </source>
</evidence>
<keyword evidence="2" id="KW-0813">Transport</keyword>
<evidence type="ECO:0000256" key="13">
    <source>
        <dbReference type="ARBA" id="ARBA00023157"/>
    </source>
</evidence>
<dbReference type="InterPro" id="IPR013608">
    <property type="entry name" value="VWA_N"/>
</dbReference>
<keyword evidence="5" id="KW-0812">Transmembrane</keyword>
<keyword evidence="20" id="KW-1185">Reference proteome</keyword>
<comment type="caution">
    <text evidence="19">The sequence shown here is derived from an EMBL/GenBank/DDBJ whole genome shotgun (WGS) entry which is preliminary data.</text>
</comment>
<evidence type="ECO:0000256" key="3">
    <source>
        <dbReference type="ARBA" id="ARBA00022568"/>
    </source>
</evidence>
<protein>
    <recommendedName>
        <fullName evidence="18">VWFA domain-containing protein</fullName>
    </recommendedName>
</protein>
<feature type="signal peptide" evidence="17">
    <location>
        <begin position="1"/>
        <end position="31"/>
    </location>
</feature>
<dbReference type="PROSITE" id="PS50234">
    <property type="entry name" value="VWFA"/>
    <property type="match status" value="1"/>
</dbReference>
<keyword evidence="10" id="KW-1133">Transmembrane helix</keyword>
<evidence type="ECO:0000256" key="4">
    <source>
        <dbReference type="ARBA" id="ARBA00022673"/>
    </source>
</evidence>
<evidence type="ECO:0000256" key="11">
    <source>
        <dbReference type="ARBA" id="ARBA00023065"/>
    </source>
</evidence>
<keyword evidence="15" id="KW-0407">Ion channel</keyword>
<evidence type="ECO:0000256" key="5">
    <source>
        <dbReference type="ARBA" id="ARBA00022692"/>
    </source>
</evidence>
<dbReference type="EMBL" id="CADEPI010000021">
    <property type="protein sequence ID" value="CAB3365530.1"/>
    <property type="molecule type" value="Genomic_DNA"/>
</dbReference>
<dbReference type="GO" id="GO:0005891">
    <property type="term" value="C:voltage-gated calcium channel complex"/>
    <property type="evidence" value="ECO:0007669"/>
    <property type="project" value="TreeGrafter"/>
</dbReference>
<name>A0A8S1CJT2_9INSE</name>
<comment type="subcellular location">
    <subcellularLocation>
        <location evidence="1">Membrane</location>
        <topology evidence="1">Single-pass type I membrane protein</topology>
    </subcellularLocation>
</comment>
<evidence type="ECO:0000256" key="7">
    <source>
        <dbReference type="ARBA" id="ARBA00022729"/>
    </source>
</evidence>
<evidence type="ECO:0000259" key="18">
    <source>
        <dbReference type="PROSITE" id="PS50234"/>
    </source>
</evidence>
<evidence type="ECO:0000256" key="17">
    <source>
        <dbReference type="SAM" id="SignalP"/>
    </source>
</evidence>
<reference evidence="19 20" key="1">
    <citation type="submission" date="2020-04" db="EMBL/GenBank/DDBJ databases">
        <authorList>
            <person name="Alioto T."/>
            <person name="Alioto T."/>
            <person name="Gomez Garrido J."/>
        </authorList>
    </citation>
    <scope>NUCLEOTIDE SEQUENCE [LARGE SCALE GENOMIC DNA]</scope>
</reference>
<evidence type="ECO:0000256" key="8">
    <source>
        <dbReference type="ARBA" id="ARBA00022837"/>
    </source>
</evidence>
<dbReference type="Pfam" id="PF08399">
    <property type="entry name" value="VWA_N"/>
    <property type="match status" value="1"/>
</dbReference>
<evidence type="ECO:0000256" key="6">
    <source>
        <dbReference type="ARBA" id="ARBA00022723"/>
    </source>
</evidence>
<proteinExistence type="predicted"/>
<evidence type="ECO:0000256" key="10">
    <source>
        <dbReference type="ARBA" id="ARBA00022989"/>
    </source>
</evidence>
<dbReference type="SUPFAM" id="SSF53300">
    <property type="entry name" value="vWA-like"/>
    <property type="match status" value="1"/>
</dbReference>
<feature type="compositionally biased region" description="Acidic residues" evidence="16">
    <location>
        <begin position="1172"/>
        <end position="1184"/>
    </location>
</feature>
<keyword evidence="3" id="KW-0109">Calcium transport</keyword>
<keyword evidence="7 17" id="KW-0732">Signal</keyword>
<keyword evidence="13" id="KW-1015">Disulfide bond</keyword>
<keyword evidence="6" id="KW-0479">Metal-binding</keyword>
<dbReference type="Gene3D" id="3.40.50.410">
    <property type="entry name" value="von Willebrand factor, type A domain"/>
    <property type="match status" value="1"/>
</dbReference>
<dbReference type="PANTHER" id="PTHR10166">
    <property type="entry name" value="VOLTAGE-DEPENDENT CALCIUM CHANNEL SUBUNIT ALPHA-2/DELTA-RELATED"/>
    <property type="match status" value="1"/>
</dbReference>
<feature type="region of interest" description="Disordered" evidence="16">
    <location>
        <begin position="1166"/>
        <end position="1226"/>
    </location>
</feature>
<dbReference type="InterPro" id="IPR036465">
    <property type="entry name" value="vWFA_dom_sf"/>
</dbReference>
<dbReference type="CDD" id="cd01463">
    <property type="entry name" value="vWA_VGCC_like"/>
    <property type="match status" value="1"/>
</dbReference>